<reference evidence="1 2" key="1">
    <citation type="submission" date="2020-04" db="EMBL/GenBank/DDBJ databases">
        <title>Hymenobacter polaris sp. nov., isolated from Arctic soil.</title>
        <authorList>
            <person name="Dahal R.H."/>
        </authorList>
    </citation>
    <scope>NUCLEOTIDE SEQUENCE [LARGE SCALE GENOMIC DNA]</scope>
    <source>
        <strain evidence="1 2">RP-2-7</strain>
    </source>
</reference>
<name>A0A7Y0AH37_9BACT</name>
<proteinExistence type="predicted"/>
<dbReference type="RefSeq" id="WP_169532936.1">
    <property type="nucleotide sequence ID" value="NZ_JABBGH010000003.1"/>
</dbReference>
<dbReference type="Proteomes" id="UP000559626">
    <property type="component" value="Unassembled WGS sequence"/>
</dbReference>
<gene>
    <name evidence="1" type="ORF">HHL22_18790</name>
</gene>
<dbReference type="AlphaFoldDB" id="A0A7Y0AH37"/>
<organism evidence="1 2">
    <name type="scientific">Hymenobacter polaris</name>
    <dbReference type="NCBI Taxonomy" id="2682546"/>
    <lineage>
        <taxon>Bacteria</taxon>
        <taxon>Pseudomonadati</taxon>
        <taxon>Bacteroidota</taxon>
        <taxon>Cytophagia</taxon>
        <taxon>Cytophagales</taxon>
        <taxon>Hymenobacteraceae</taxon>
        <taxon>Hymenobacter</taxon>
    </lineage>
</organism>
<evidence type="ECO:0000313" key="1">
    <source>
        <dbReference type="EMBL" id="NML67256.1"/>
    </source>
</evidence>
<comment type="caution">
    <text evidence="1">The sequence shown here is derived from an EMBL/GenBank/DDBJ whole genome shotgun (WGS) entry which is preliminary data.</text>
</comment>
<dbReference type="EMBL" id="JABBGH010000003">
    <property type="protein sequence ID" value="NML67256.1"/>
    <property type="molecule type" value="Genomic_DNA"/>
</dbReference>
<sequence>MKKYLLGIIGVALLSNGYQRSSAQGAAKPTYMQVFYEGSSWLSGRPLLHYSPAFRGKTDELVPEPDSTKRLSPGAFLFDGPAESITTTSTTTTIAAGDGQLPITYVHGQNGKLRPETAADRQQARAREQARFDRQLNLVAARATLARNTLTNALNAAAADGWEVVQLTQWGKQDGLVYLLRRR</sequence>
<protein>
    <submittedName>
        <fullName evidence="1">Uncharacterized protein</fullName>
    </submittedName>
</protein>
<accession>A0A7Y0AH37</accession>
<evidence type="ECO:0000313" key="2">
    <source>
        <dbReference type="Proteomes" id="UP000559626"/>
    </source>
</evidence>
<keyword evidence="2" id="KW-1185">Reference proteome</keyword>